<reference evidence="9 10" key="1">
    <citation type="submission" date="2018-12" db="EMBL/GenBank/DDBJ databases">
        <title>The genome of Variovorax gossypii DSM 100435.</title>
        <authorList>
            <person name="Gao J."/>
            <person name="Sun J."/>
        </authorList>
    </citation>
    <scope>NUCLEOTIDE SEQUENCE [LARGE SCALE GENOMIC DNA]</scope>
    <source>
        <strain evidence="9 10">DSM 100435</strain>
    </source>
</reference>
<dbReference type="Gene3D" id="1.20.1250.20">
    <property type="entry name" value="MFS general substrate transporter like domains"/>
    <property type="match status" value="1"/>
</dbReference>
<feature type="transmembrane region" description="Helical" evidence="7">
    <location>
        <begin position="235"/>
        <end position="252"/>
    </location>
</feature>
<protein>
    <submittedName>
        <fullName evidence="9">MFS transporter</fullName>
    </submittedName>
</protein>
<keyword evidence="4 7" id="KW-0812">Transmembrane</keyword>
<evidence type="ECO:0000313" key="9">
    <source>
        <dbReference type="EMBL" id="RTQ34852.1"/>
    </source>
</evidence>
<feature type="transmembrane region" description="Helical" evidence="7">
    <location>
        <begin position="203"/>
        <end position="223"/>
    </location>
</feature>
<dbReference type="InterPro" id="IPR011701">
    <property type="entry name" value="MFS"/>
</dbReference>
<evidence type="ECO:0000313" key="10">
    <source>
        <dbReference type="Proteomes" id="UP000267418"/>
    </source>
</evidence>
<dbReference type="Pfam" id="PF07690">
    <property type="entry name" value="MFS_1"/>
    <property type="match status" value="1"/>
</dbReference>
<feature type="transmembrane region" description="Helical" evidence="7">
    <location>
        <begin position="171"/>
        <end position="191"/>
    </location>
</feature>
<dbReference type="PANTHER" id="PTHR42718:SF46">
    <property type="entry name" value="BLR6921 PROTEIN"/>
    <property type="match status" value="1"/>
</dbReference>
<evidence type="ECO:0000256" key="5">
    <source>
        <dbReference type="ARBA" id="ARBA00022989"/>
    </source>
</evidence>
<keyword evidence="2" id="KW-0813">Transport</keyword>
<feature type="transmembrane region" description="Helical" evidence="7">
    <location>
        <begin position="144"/>
        <end position="165"/>
    </location>
</feature>
<evidence type="ECO:0000256" key="2">
    <source>
        <dbReference type="ARBA" id="ARBA00022448"/>
    </source>
</evidence>
<evidence type="ECO:0000259" key="8">
    <source>
        <dbReference type="PROSITE" id="PS50850"/>
    </source>
</evidence>
<keyword evidence="6 7" id="KW-0472">Membrane</keyword>
<evidence type="ECO:0000256" key="1">
    <source>
        <dbReference type="ARBA" id="ARBA00004651"/>
    </source>
</evidence>
<feature type="transmembrane region" description="Helical" evidence="7">
    <location>
        <begin position="337"/>
        <end position="354"/>
    </location>
</feature>
<proteinExistence type="predicted"/>
<dbReference type="SUPFAM" id="SSF103473">
    <property type="entry name" value="MFS general substrate transporter"/>
    <property type="match status" value="1"/>
</dbReference>
<feature type="transmembrane region" description="Helical" evidence="7">
    <location>
        <begin position="18"/>
        <end position="40"/>
    </location>
</feature>
<dbReference type="Gene3D" id="1.20.1720.10">
    <property type="entry name" value="Multidrug resistance protein D"/>
    <property type="match status" value="1"/>
</dbReference>
<keyword evidence="10" id="KW-1185">Reference proteome</keyword>
<evidence type="ECO:0000256" key="7">
    <source>
        <dbReference type="SAM" id="Phobius"/>
    </source>
</evidence>
<feature type="transmembrane region" description="Helical" evidence="7">
    <location>
        <begin position="273"/>
        <end position="292"/>
    </location>
</feature>
<dbReference type="OrthoDB" id="9807274at2"/>
<organism evidence="9 10">
    <name type="scientific">Variovorax gossypii</name>
    <dbReference type="NCBI Taxonomy" id="1679495"/>
    <lineage>
        <taxon>Bacteria</taxon>
        <taxon>Pseudomonadati</taxon>
        <taxon>Pseudomonadota</taxon>
        <taxon>Betaproteobacteria</taxon>
        <taxon>Burkholderiales</taxon>
        <taxon>Comamonadaceae</taxon>
        <taxon>Variovorax</taxon>
    </lineage>
</organism>
<evidence type="ECO:0000256" key="3">
    <source>
        <dbReference type="ARBA" id="ARBA00022475"/>
    </source>
</evidence>
<feature type="transmembrane region" description="Helical" evidence="7">
    <location>
        <begin position="113"/>
        <end position="132"/>
    </location>
</feature>
<feature type="transmembrane region" description="Helical" evidence="7">
    <location>
        <begin position="405"/>
        <end position="423"/>
    </location>
</feature>
<comment type="caution">
    <text evidence="9">The sequence shown here is derived from an EMBL/GenBank/DDBJ whole genome shotgun (WGS) entry which is preliminary data.</text>
</comment>
<feature type="transmembrane region" description="Helical" evidence="7">
    <location>
        <begin position="374"/>
        <end position="393"/>
    </location>
</feature>
<sequence>MNVVDTPTPLPGRKAGTVLAIIVASYLMIVVDISIVITGLPRIQASLGFSAAQLSWVTNAYTLAFGGLLLLGARAGDIMGRRRMFVVGLSLFTLASLAIGVAPSAAWLLTARAIQGAGAAVLAPSTLALLSTHFAEGPARNRALSMYAAAAGVGATLGLVLGGLFADLVSWRAGFFINLPIGLLLIVAACRHISETPRQAGRFDLGGAVSSTLGMTALVYGLVRAADAGWADARAQAALVGGVLMIAAFVWIERRVRQPILPLRLLASRARAGAYLARMLFLGGAVGFWFFSTQFLQGVLHLRPLQAGLAFLPVTLPNFASAMAVPRLARRFGNEKLLLVGLLLGVLGLLWLGLADAHSSYWMHVAPPMLLIGLGQGLLLAPLTAAGVAGVAPEDAGAASGMVNVAHQLGGALGLGLLVLVFASAAPPAAHDSAAALAHRISAVMNTGALLLGLALLVSWAFIVLPRRGAQSQPQPQEALS</sequence>
<evidence type="ECO:0000256" key="4">
    <source>
        <dbReference type="ARBA" id="ARBA00022692"/>
    </source>
</evidence>
<dbReference type="GO" id="GO:0005886">
    <property type="term" value="C:plasma membrane"/>
    <property type="evidence" value="ECO:0007669"/>
    <property type="project" value="UniProtKB-SubCell"/>
</dbReference>
<feature type="domain" description="Major facilitator superfamily (MFS) profile" evidence="8">
    <location>
        <begin position="18"/>
        <end position="467"/>
    </location>
</feature>
<comment type="subcellular location">
    <subcellularLocation>
        <location evidence="1">Cell membrane</location>
        <topology evidence="1">Multi-pass membrane protein</topology>
    </subcellularLocation>
</comment>
<feature type="transmembrane region" description="Helical" evidence="7">
    <location>
        <begin position="52"/>
        <end position="73"/>
    </location>
</feature>
<dbReference type="EMBL" id="RXOE01000002">
    <property type="protein sequence ID" value="RTQ34852.1"/>
    <property type="molecule type" value="Genomic_DNA"/>
</dbReference>
<dbReference type="InterPro" id="IPR036259">
    <property type="entry name" value="MFS_trans_sf"/>
</dbReference>
<feature type="transmembrane region" description="Helical" evidence="7">
    <location>
        <begin position="304"/>
        <end position="325"/>
    </location>
</feature>
<feature type="transmembrane region" description="Helical" evidence="7">
    <location>
        <begin position="443"/>
        <end position="465"/>
    </location>
</feature>
<feature type="transmembrane region" description="Helical" evidence="7">
    <location>
        <begin position="85"/>
        <end position="107"/>
    </location>
</feature>
<dbReference type="RefSeq" id="WP_126469961.1">
    <property type="nucleotide sequence ID" value="NZ_RXOE01000002.1"/>
</dbReference>
<dbReference type="Proteomes" id="UP000267418">
    <property type="component" value="Unassembled WGS sequence"/>
</dbReference>
<dbReference type="PROSITE" id="PS50850">
    <property type="entry name" value="MFS"/>
    <property type="match status" value="1"/>
</dbReference>
<keyword evidence="3" id="KW-1003">Cell membrane</keyword>
<gene>
    <name evidence="9" type="ORF">EJP69_10650</name>
</gene>
<dbReference type="CDD" id="cd17321">
    <property type="entry name" value="MFS_MMR_MDR_like"/>
    <property type="match status" value="1"/>
</dbReference>
<keyword evidence="5 7" id="KW-1133">Transmembrane helix</keyword>
<evidence type="ECO:0000256" key="6">
    <source>
        <dbReference type="ARBA" id="ARBA00023136"/>
    </source>
</evidence>
<accession>A0A3S0GWG2</accession>
<dbReference type="InterPro" id="IPR020846">
    <property type="entry name" value="MFS_dom"/>
</dbReference>
<dbReference type="AlphaFoldDB" id="A0A3S0GWG2"/>
<dbReference type="PANTHER" id="PTHR42718">
    <property type="entry name" value="MAJOR FACILITATOR SUPERFAMILY MULTIDRUG TRANSPORTER MFSC"/>
    <property type="match status" value="1"/>
</dbReference>
<name>A0A3S0GWG2_9BURK</name>
<dbReference type="GO" id="GO:0022857">
    <property type="term" value="F:transmembrane transporter activity"/>
    <property type="evidence" value="ECO:0007669"/>
    <property type="project" value="InterPro"/>
</dbReference>